<feature type="transmembrane region" description="Helical" evidence="1">
    <location>
        <begin position="236"/>
        <end position="256"/>
    </location>
</feature>
<feature type="transmembrane region" description="Helical" evidence="1">
    <location>
        <begin position="120"/>
        <end position="138"/>
    </location>
</feature>
<dbReference type="Proteomes" id="UP000261011">
    <property type="component" value="Unassembled WGS sequence"/>
</dbReference>
<evidence type="ECO:0000313" key="3">
    <source>
        <dbReference type="Proteomes" id="UP000261011"/>
    </source>
</evidence>
<keyword evidence="1" id="KW-1133">Transmembrane helix</keyword>
<feature type="transmembrane region" description="Helical" evidence="1">
    <location>
        <begin position="171"/>
        <end position="200"/>
    </location>
</feature>
<comment type="caution">
    <text evidence="2">The sequence shown here is derived from an EMBL/GenBank/DDBJ whole genome shotgun (WGS) entry which is preliminary data.</text>
</comment>
<gene>
    <name evidence="2" type="ORF">DXA39_08105</name>
</gene>
<reference evidence="2 3" key="1">
    <citation type="submission" date="2018-08" db="EMBL/GenBank/DDBJ databases">
        <title>A genome reference for cultivated species of the human gut microbiota.</title>
        <authorList>
            <person name="Zou Y."/>
            <person name="Xue W."/>
            <person name="Luo G."/>
        </authorList>
    </citation>
    <scope>NUCLEOTIDE SEQUENCE [LARGE SCALE GENOMIC DNA]</scope>
    <source>
        <strain evidence="2 3">OF01-3</strain>
    </source>
</reference>
<sequence length="257" mass="29968">MANIDYKDKNNYTKTRLRNRKYLTSAHIKYIAMFTMFLSHLAQTGFLYDLGPDYWTMADIFVFLGRISMPIFCFFTVQAVIYTSNIKKYFMRMFIFALISEIPFDLAIHESLFYTDSQNVIFTLLIGALAIYFIDLLLKRDINLFIRIIGIILISVLFMLLASILQTDYEFMGVLAIILIYLAKDSKFLTALAIIIGFAFEFAIGGYRIAVSYGFVYLSVPLIMLYNGQRGKQNKWAFYIFYPAHLLIIYFLKLLFI</sequence>
<evidence type="ECO:0000256" key="1">
    <source>
        <dbReference type="SAM" id="Phobius"/>
    </source>
</evidence>
<evidence type="ECO:0008006" key="4">
    <source>
        <dbReference type="Google" id="ProtNLM"/>
    </source>
</evidence>
<feature type="transmembrane region" description="Helical" evidence="1">
    <location>
        <begin position="60"/>
        <end position="82"/>
    </location>
</feature>
<evidence type="ECO:0000313" key="2">
    <source>
        <dbReference type="EMBL" id="RGB74717.1"/>
    </source>
</evidence>
<keyword evidence="3" id="KW-1185">Reference proteome</keyword>
<name>A0A3E2TH47_9FIRM</name>
<keyword evidence="1" id="KW-0812">Transmembrane</keyword>
<dbReference type="RefSeq" id="WP_117522213.1">
    <property type="nucleotide sequence ID" value="NZ_JAGGLS010000008.1"/>
</dbReference>
<feature type="transmembrane region" description="Helical" evidence="1">
    <location>
        <begin position="207"/>
        <end position="224"/>
    </location>
</feature>
<keyword evidence="1" id="KW-0472">Membrane</keyword>
<feature type="transmembrane region" description="Helical" evidence="1">
    <location>
        <begin position="145"/>
        <end position="165"/>
    </location>
</feature>
<organism evidence="2 3">
    <name type="scientific">Anaerococcus nagyae</name>
    <dbReference type="NCBI Taxonomy" id="1755241"/>
    <lineage>
        <taxon>Bacteria</taxon>
        <taxon>Bacillati</taxon>
        <taxon>Bacillota</taxon>
        <taxon>Tissierellia</taxon>
        <taxon>Tissierellales</taxon>
        <taxon>Peptoniphilaceae</taxon>
        <taxon>Anaerococcus</taxon>
    </lineage>
</organism>
<feature type="transmembrane region" description="Helical" evidence="1">
    <location>
        <begin position="28"/>
        <end position="48"/>
    </location>
</feature>
<dbReference type="OrthoDB" id="9781069at2"/>
<dbReference type="InterPro" id="IPR008875">
    <property type="entry name" value="TraX"/>
</dbReference>
<dbReference type="AlphaFoldDB" id="A0A3E2TH47"/>
<proteinExistence type="predicted"/>
<accession>A0A3E2TH47</accession>
<protein>
    <recommendedName>
        <fullName evidence="4">Conjugal transfer protein TraX</fullName>
    </recommendedName>
</protein>
<dbReference type="Pfam" id="PF05857">
    <property type="entry name" value="TraX"/>
    <property type="match status" value="1"/>
</dbReference>
<feature type="transmembrane region" description="Helical" evidence="1">
    <location>
        <begin position="89"/>
        <end position="108"/>
    </location>
</feature>
<dbReference type="EMBL" id="QVEU01000009">
    <property type="protein sequence ID" value="RGB74717.1"/>
    <property type="molecule type" value="Genomic_DNA"/>
</dbReference>